<comment type="caution">
    <text evidence="7">The sequence shown here is derived from an EMBL/GenBank/DDBJ whole genome shotgun (WGS) entry which is preliminary data.</text>
</comment>
<protein>
    <submittedName>
        <fullName evidence="7">Nitroreductase family protein</fullName>
    </submittedName>
</protein>
<dbReference type="Proteomes" id="UP000886878">
    <property type="component" value="Unassembled WGS sequence"/>
</dbReference>
<evidence type="ECO:0000256" key="5">
    <source>
        <dbReference type="ARBA" id="ARBA00023002"/>
    </source>
</evidence>
<dbReference type="EMBL" id="DXGK01000063">
    <property type="protein sequence ID" value="HIW70375.1"/>
    <property type="molecule type" value="Genomic_DNA"/>
</dbReference>
<sequence>MDLMKAIFTRRSIRQYTTQLVTKEELATIIHAGQAGAPSGGSYDLYRFTVITRPELVRQFANTYHAPAVIVISVQTDQLRHSKYVSAGTMVENMALAAENIGIGACMNMSALPEIPPRIIPEGQPPLICLTLGHCDEVLAPREVPTNRILTNFID</sequence>
<dbReference type="Pfam" id="PF00881">
    <property type="entry name" value="Nitroreductase"/>
    <property type="match status" value="2"/>
</dbReference>
<dbReference type="SUPFAM" id="SSF55469">
    <property type="entry name" value="FMN-dependent nitroreductase-like"/>
    <property type="match status" value="1"/>
</dbReference>
<keyword evidence="3" id="KW-0285">Flavoprotein</keyword>
<evidence type="ECO:0000259" key="6">
    <source>
        <dbReference type="Pfam" id="PF00881"/>
    </source>
</evidence>
<feature type="domain" description="Nitroreductase" evidence="6">
    <location>
        <begin position="8"/>
        <end position="61"/>
    </location>
</feature>
<dbReference type="GO" id="GO:0016491">
    <property type="term" value="F:oxidoreductase activity"/>
    <property type="evidence" value="ECO:0007669"/>
    <property type="project" value="UniProtKB-KW"/>
</dbReference>
<accession>A0A9D1QQJ5</accession>
<evidence type="ECO:0000313" key="8">
    <source>
        <dbReference type="Proteomes" id="UP000886878"/>
    </source>
</evidence>
<dbReference type="PANTHER" id="PTHR43673:SF2">
    <property type="entry name" value="NITROREDUCTASE"/>
    <property type="match status" value="1"/>
</dbReference>
<dbReference type="AlphaFoldDB" id="A0A9D1QQJ5"/>
<evidence type="ECO:0000256" key="2">
    <source>
        <dbReference type="ARBA" id="ARBA00007118"/>
    </source>
</evidence>
<comment type="cofactor">
    <cofactor evidence="1">
        <name>FMN</name>
        <dbReference type="ChEBI" id="CHEBI:58210"/>
    </cofactor>
</comment>
<comment type="similarity">
    <text evidence="2">Belongs to the nitroreductase family.</text>
</comment>
<dbReference type="PANTHER" id="PTHR43673">
    <property type="entry name" value="NAD(P)H NITROREDUCTASE YDGI-RELATED"/>
    <property type="match status" value="1"/>
</dbReference>
<reference evidence="7" key="1">
    <citation type="journal article" date="2021" name="PeerJ">
        <title>Extensive microbial diversity within the chicken gut microbiome revealed by metagenomics and culture.</title>
        <authorList>
            <person name="Gilroy R."/>
            <person name="Ravi A."/>
            <person name="Getino M."/>
            <person name="Pursley I."/>
            <person name="Horton D.L."/>
            <person name="Alikhan N.F."/>
            <person name="Baker D."/>
            <person name="Gharbi K."/>
            <person name="Hall N."/>
            <person name="Watson M."/>
            <person name="Adriaenssens E.M."/>
            <person name="Foster-Nyarko E."/>
            <person name="Jarju S."/>
            <person name="Secka A."/>
            <person name="Antonio M."/>
            <person name="Oren A."/>
            <person name="Chaudhuri R.R."/>
            <person name="La Ragione R."/>
            <person name="Hildebrand F."/>
            <person name="Pallen M.J."/>
        </authorList>
    </citation>
    <scope>NUCLEOTIDE SEQUENCE</scope>
    <source>
        <strain evidence="7">ChiHejej3B27-2180</strain>
    </source>
</reference>
<dbReference type="CDD" id="cd02062">
    <property type="entry name" value="Nitro_FMN_reductase"/>
    <property type="match status" value="1"/>
</dbReference>
<keyword evidence="5" id="KW-0560">Oxidoreductase</keyword>
<evidence type="ECO:0000313" key="7">
    <source>
        <dbReference type="EMBL" id="HIW70375.1"/>
    </source>
</evidence>
<evidence type="ECO:0000256" key="3">
    <source>
        <dbReference type="ARBA" id="ARBA00022630"/>
    </source>
</evidence>
<gene>
    <name evidence="7" type="ORF">H9876_03205</name>
</gene>
<evidence type="ECO:0000256" key="4">
    <source>
        <dbReference type="ARBA" id="ARBA00022643"/>
    </source>
</evidence>
<dbReference type="InterPro" id="IPR029479">
    <property type="entry name" value="Nitroreductase"/>
</dbReference>
<dbReference type="InterPro" id="IPR000415">
    <property type="entry name" value="Nitroreductase-like"/>
</dbReference>
<keyword evidence="4" id="KW-0288">FMN</keyword>
<name>A0A9D1QQJ5_9LACO</name>
<feature type="domain" description="Nitroreductase" evidence="6">
    <location>
        <begin position="62"/>
        <end position="107"/>
    </location>
</feature>
<evidence type="ECO:0000256" key="1">
    <source>
        <dbReference type="ARBA" id="ARBA00001917"/>
    </source>
</evidence>
<dbReference type="Gene3D" id="3.40.109.10">
    <property type="entry name" value="NADH Oxidase"/>
    <property type="match status" value="1"/>
</dbReference>
<proteinExistence type="inferred from homology"/>
<organism evidence="7 8">
    <name type="scientific">Candidatus Limosilactobacillus merdipullorum</name>
    <dbReference type="NCBI Taxonomy" id="2838653"/>
    <lineage>
        <taxon>Bacteria</taxon>
        <taxon>Bacillati</taxon>
        <taxon>Bacillota</taxon>
        <taxon>Bacilli</taxon>
        <taxon>Lactobacillales</taxon>
        <taxon>Lactobacillaceae</taxon>
        <taxon>Limosilactobacillus</taxon>
    </lineage>
</organism>
<reference evidence="7" key="2">
    <citation type="submission" date="2021-04" db="EMBL/GenBank/DDBJ databases">
        <authorList>
            <person name="Gilroy R."/>
        </authorList>
    </citation>
    <scope>NUCLEOTIDE SEQUENCE</scope>
    <source>
        <strain evidence="7">ChiHejej3B27-2180</strain>
    </source>
</reference>